<evidence type="ECO:0000313" key="2">
    <source>
        <dbReference type="Proteomes" id="UP000824782"/>
    </source>
</evidence>
<gene>
    <name evidence="1" type="ORF">GDO81_007203</name>
</gene>
<dbReference type="AlphaFoldDB" id="A0AAV7C5F8"/>
<sequence length="108" mass="12131">MNFCSDLTVLAHVNIEDSDQSPDPHVCSVQEGTKAMQMKQIAADGLLSLISAFYPCTSLRGTFWFAWKTSFIVFKLECSGFHSLPIAECCHAIFCLVYRQLLFYAVIL</sequence>
<evidence type="ECO:0000313" key="1">
    <source>
        <dbReference type="EMBL" id="KAG8580234.1"/>
    </source>
</evidence>
<protein>
    <submittedName>
        <fullName evidence="1">Uncharacterized protein</fullName>
    </submittedName>
</protein>
<comment type="caution">
    <text evidence="1">The sequence shown here is derived from an EMBL/GenBank/DDBJ whole genome shotgun (WGS) entry which is preliminary data.</text>
</comment>
<dbReference type="EMBL" id="WNYA01000003">
    <property type="protein sequence ID" value="KAG8580234.1"/>
    <property type="molecule type" value="Genomic_DNA"/>
</dbReference>
<dbReference type="Proteomes" id="UP000824782">
    <property type="component" value="Unassembled WGS sequence"/>
</dbReference>
<name>A0AAV7C5F8_ENGPU</name>
<keyword evidence="2" id="KW-1185">Reference proteome</keyword>
<reference evidence="1" key="1">
    <citation type="thesis" date="2020" institute="ProQuest LLC" country="789 East Eisenhower Parkway, Ann Arbor, MI, USA">
        <title>Comparative Genomics and Chromosome Evolution.</title>
        <authorList>
            <person name="Mudd A.B."/>
        </authorList>
    </citation>
    <scope>NUCLEOTIDE SEQUENCE</scope>
    <source>
        <strain evidence="1">237g6f4</strain>
        <tissue evidence="1">Blood</tissue>
    </source>
</reference>
<accession>A0AAV7C5F8</accession>
<proteinExistence type="predicted"/>
<organism evidence="1 2">
    <name type="scientific">Engystomops pustulosus</name>
    <name type="common">Tungara frog</name>
    <name type="synonym">Physalaemus pustulosus</name>
    <dbReference type="NCBI Taxonomy" id="76066"/>
    <lineage>
        <taxon>Eukaryota</taxon>
        <taxon>Metazoa</taxon>
        <taxon>Chordata</taxon>
        <taxon>Craniata</taxon>
        <taxon>Vertebrata</taxon>
        <taxon>Euteleostomi</taxon>
        <taxon>Amphibia</taxon>
        <taxon>Batrachia</taxon>
        <taxon>Anura</taxon>
        <taxon>Neobatrachia</taxon>
        <taxon>Hyloidea</taxon>
        <taxon>Leptodactylidae</taxon>
        <taxon>Leiuperinae</taxon>
        <taxon>Engystomops</taxon>
    </lineage>
</organism>